<feature type="domain" description="BD-FAE-like" evidence="2">
    <location>
        <begin position="67"/>
        <end position="160"/>
    </location>
</feature>
<reference evidence="3 4" key="1">
    <citation type="submission" date="2020-07" db="EMBL/GenBank/DDBJ databases">
        <title>Genomic Encyclopedia of Type Strains, Phase IV (KMG-V): Genome sequencing to study the core and pangenomes of soil and plant-associated prokaryotes.</title>
        <authorList>
            <person name="Whitman W."/>
        </authorList>
    </citation>
    <scope>NUCLEOTIDE SEQUENCE [LARGE SCALE GENOMIC DNA]</scope>
    <source>
        <strain evidence="3 4">SAS40</strain>
    </source>
</reference>
<dbReference type="InterPro" id="IPR029058">
    <property type="entry name" value="AB_hydrolase_fold"/>
</dbReference>
<dbReference type="Proteomes" id="UP000542125">
    <property type="component" value="Unassembled WGS sequence"/>
</dbReference>
<accession>A0A7Y9ITT7</accession>
<keyword evidence="1 3" id="KW-0378">Hydrolase</keyword>
<comment type="caution">
    <text evidence="3">The sequence shown here is derived from an EMBL/GenBank/DDBJ whole genome shotgun (WGS) entry which is preliminary data.</text>
</comment>
<keyword evidence="4" id="KW-1185">Reference proteome</keyword>
<evidence type="ECO:0000256" key="1">
    <source>
        <dbReference type="ARBA" id="ARBA00022801"/>
    </source>
</evidence>
<dbReference type="PANTHER" id="PTHR48081">
    <property type="entry name" value="AB HYDROLASE SUPERFAMILY PROTEIN C4A8.06C"/>
    <property type="match status" value="1"/>
</dbReference>
<evidence type="ECO:0000313" key="3">
    <source>
        <dbReference type="EMBL" id="NYE82927.1"/>
    </source>
</evidence>
<dbReference type="PANTHER" id="PTHR48081:SF33">
    <property type="entry name" value="KYNURENINE FORMAMIDASE"/>
    <property type="match status" value="1"/>
</dbReference>
<gene>
    <name evidence="3" type="ORF">FHW18_002198</name>
</gene>
<protein>
    <submittedName>
        <fullName evidence="3">Arylformamidase</fullName>
        <ecNumber evidence="3">3.5.1.9</ecNumber>
    </submittedName>
</protein>
<dbReference type="RefSeq" id="WP_179586192.1">
    <property type="nucleotide sequence ID" value="NZ_JACBYR010000001.1"/>
</dbReference>
<dbReference type="EC" id="3.5.1.9" evidence="3"/>
<dbReference type="GO" id="GO:0004061">
    <property type="term" value="F:arylformamidase activity"/>
    <property type="evidence" value="ECO:0007669"/>
    <property type="project" value="UniProtKB-EC"/>
</dbReference>
<dbReference type="InterPro" id="IPR049492">
    <property type="entry name" value="BD-FAE-like_dom"/>
</dbReference>
<dbReference type="Pfam" id="PF20434">
    <property type="entry name" value="BD-FAE"/>
    <property type="match status" value="1"/>
</dbReference>
<evidence type="ECO:0000259" key="2">
    <source>
        <dbReference type="Pfam" id="PF20434"/>
    </source>
</evidence>
<dbReference type="Gene3D" id="3.40.50.1820">
    <property type="entry name" value="alpha/beta hydrolase"/>
    <property type="match status" value="1"/>
</dbReference>
<proteinExistence type="predicted"/>
<dbReference type="InterPro" id="IPR050300">
    <property type="entry name" value="GDXG_lipolytic_enzyme"/>
</dbReference>
<sequence>MGTAPYAHYSPEDLDRQYNARATVDDLAPILARYAEESRAARDTLTCHTGVAYGPHPDETLDIFPARQPGSPVLIFVHGGYWRALSKDESSFMAPAFVEAGATVVAVNYSLAPGASLDEIVRQCRAALAWVAHKIHRYHGDPARIHIAGSSAGGHLVGMLLADGWHADFGIAPDTVKSATPVSGLFDLEPLINTHVNAWMHLDAESAARLSPLQHLPTQGCPLIVSYGETETAEFARQSRQYLDAWHHRGFAGQYIDMPGTNHFDVILHLADPASPLTLAVFAAMGIGPASAPSAERPT</sequence>
<dbReference type="EMBL" id="JACBYR010000001">
    <property type="protein sequence ID" value="NYE82927.1"/>
    <property type="molecule type" value="Genomic_DNA"/>
</dbReference>
<dbReference type="SUPFAM" id="SSF53474">
    <property type="entry name" value="alpha/beta-Hydrolases"/>
    <property type="match status" value="1"/>
</dbReference>
<dbReference type="AlphaFoldDB" id="A0A7Y9ITT7"/>
<evidence type="ECO:0000313" key="4">
    <source>
        <dbReference type="Proteomes" id="UP000542125"/>
    </source>
</evidence>
<organism evidence="3 4">
    <name type="scientific">Pigmentiphaga litoralis</name>
    <dbReference type="NCBI Taxonomy" id="516702"/>
    <lineage>
        <taxon>Bacteria</taxon>
        <taxon>Pseudomonadati</taxon>
        <taxon>Pseudomonadota</taxon>
        <taxon>Betaproteobacteria</taxon>
        <taxon>Burkholderiales</taxon>
        <taxon>Alcaligenaceae</taxon>
        <taxon>Pigmentiphaga</taxon>
    </lineage>
</organism>
<name>A0A7Y9ITT7_9BURK</name>